<accession>A0A9J6GM14</accession>
<evidence type="ECO:0000313" key="3">
    <source>
        <dbReference type="Proteomes" id="UP000821853"/>
    </source>
</evidence>
<dbReference type="AlphaFoldDB" id="A0A9J6GM14"/>
<dbReference type="OrthoDB" id="6775155at2759"/>
<dbReference type="EMBL" id="JABSTR010000007">
    <property type="protein sequence ID" value="KAH9375993.1"/>
    <property type="molecule type" value="Genomic_DNA"/>
</dbReference>
<dbReference type="Proteomes" id="UP000821853">
    <property type="component" value="Chromosome 5"/>
</dbReference>
<gene>
    <name evidence="2" type="ORF">HPB48_013144</name>
</gene>
<feature type="transmembrane region" description="Helical" evidence="1">
    <location>
        <begin position="86"/>
        <end position="105"/>
    </location>
</feature>
<sequence length="129" mass="14705">MSSAWKHGSAQHHSKKNLAHCSYVLTMFLLFYLFTEVSCQTDITGSDIDKLQTEVVNIRNEIATSEKNLAATRFTEDALREDNKKVAFYTGLPSFLSVLSLFTLLKDYVPHSHRNAFTQFEEMMLFTSG</sequence>
<evidence type="ECO:0000313" key="2">
    <source>
        <dbReference type="EMBL" id="KAH9375993.1"/>
    </source>
</evidence>
<protein>
    <submittedName>
        <fullName evidence="2">Uncharacterized protein</fullName>
    </submittedName>
</protein>
<comment type="caution">
    <text evidence="2">The sequence shown here is derived from an EMBL/GenBank/DDBJ whole genome shotgun (WGS) entry which is preliminary data.</text>
</comment>
<feature type="transmembrane region" description="Helical" evidence="1">
    <location>
        <begin position="18"/>
        <end position="35"/>
    </location>
</feature>
<evidence type="ECO:0000256" key="1">
    <source>
        <dbReference type="SAM" id="Phobius"/>
    </source>
</evidence>
<keyword evidence="3" id="KW-1185">Reference proteome</keyword>
<keyword evidence="1" id="KW-1133">Transmembrane helix</keyword>
<proteinExistence type="predicted"/>
<keyword evidence="1" id="KW-0472">Membrane</keyword>
<dbReference type="VEuPathDB" id="VectorBase:HLOH_043389"/>
<reference evidence="2 3" key="1">
    <citation type="journal article" date="2020" name="Cell">
        <title>Large-Scale Comparative Analyses of Tick Genomes Elucidate Their Genetic Diversity and Vector Capacities.</title>
        <authorList>
            <consortium name="Tick Genome and Microbiome Consortium (TIGMIC)"/>
            <person name="Jia N."/>
            <person name="Wang J."/>
            <person name="Shi W."/>
            <person name="Du L."/>
            <person name="Sun Y."/>
            <person name="Zhan W."/>
            <person name="Jiang J.F."/>
            <person name="Wang Q."/>
            <person name="Zhang B."/>
            <person name="Ji P."/>
            <person name="Bell-Sakyi L."/>
            <person name="Cui X.M."/>
            <person name="Yuan T.T."/>
            <person name="Jiang B.G."/>
            <person name="Yang W.F."/>
            <person name="Lam T.T."/>
            <person name="Chang Q.C."/>
            <person name="Ding S.J."/>
            <person name="Wang X.J."/>
            <person name="Zhu J.G."/>
            <person name="Ruan X.D."/>
            <person name="Zhao L."/>
            <person name="Wei J.T."/>
            <person name="Ye R.Z."/>
            <person name="Que T.C."/>
            <person name="Du C.H."/>
            <person name="Zhou Y.H."/>
            <person name="Cheng J.X."/>
            <person name="Dai P.F."/>
            <person name="Guo W.B."/>
            <person name="Han X.H."/>
            <person name="Huang E.J."/>
            <person name="Li L.F."/>
            <person name="Wei W."/>
            <person name="Gao Y.C."/>
            <person name="Liu J.Z."/>
            <person name="Shao H.Z."/>
            <person name="Wang X."/>
            <person name="Wang C.C."/>
            <person name="Yang T.C."/>
            <person name="Huo Q.B."/>
            <person name="Li W."/>
            <person name="Chen H.Y."/>
            <person name="Chen S.E."/>
            <person name="Zhou L.G."/>
            <person name="Ni X.B."/>
            <person name="Tian J.H."/>
            <person name="Sheng Y."/>
            <person name="Liu T."/>
            <person name="Pan Y.S."/>
            <person name="Xia L.Y."/>
            <person name="Li J."/>
            <person name="Zhao F."/>
            <person name="Cao W.C."/>
        </authorList>
    </citation>
    <scope>NUCLEOTIDE SEQUENCE [LARGE SCALE GENOMIC DNA]</scope>
    <source>
        <strain evidence="2">HaeL-2018</strain>
    </source>
</reference>
<organism evidence="2 3">
    <name type="scientific">Haemaphysalis longicornis</name>
    <name type="common">Bush tick</name>
    <dbReference type="NCBI Taxonomy" id="44386"/>
    <lineage>
        <taxon>Eukaryota</taxon>
        <taxon>Metazoa</taxon>
        <taxon>Ecdysozoa</taxon>
        <taxon>Arthropoda</taxon>
        <taxon>Chelicerata</taxon>
        <taxon>Arachnida</taxon>
        <taxon>Acari</taxon>
        <taxon>Parasitiformes</taxon>
        <taxon>Ixodida</taxon>
        <taxon>Ixodoidea</taxon>
        <taxon>Ixodidae</taxon>
        <taxon>Haemaphysalinae</taxon>
        <taxon>Haemaphysalis</taxon>
    </lineage>
</organism>
<keyword evidence="1" id="KW-0812">Transmembrane</keyword>
<name>A0A9J6GM14_HAELO</name>